<evidence type="ECO:0000256" key="6">
    <source>
        <dbReference type="ARBA" id="ARBA00023004"/>
    </source>
</evidence>
<evidence type="ECO:0000259" key="12">
    <source>
        <dbReference type="Pfam" id="PF00593"/>
    </source>
</evidence>
<dbReference type="EMBL" id="FWYB01000022">
    <property type="protein sequence ID" value="SMD17215.1"/>
    <property type="molecule type" value="Genomic_DNA"/>
</dbReference>
<evidence type="ECO:0000313" key="15">
    <source>
        <dbReference type="EMBL" id="SMD17215.1"/>
    </source>
</evidence>
<dbReference type="GO" id="GO:0009279">
    <property type="term" value="C:cell outer membrane"/>
    <property type="evidence" value="ECO:0007669"/>
    <property type="project" value="UniProtKB-SubCell"/>
</dbReference>
<gene>
    <name evidence="15" type="ORF">SAMN04488101_12220</name>
</gene>
<dbReference type="InterPro" id="IPR012910">
    <property type="entry name" value="Plug_dom"/>
</dbReference>
<dbReference type="Proteomes" id="UP000192678">
    <property type="component" value="Unassembled WGS sequence"/>
</dbReference>
<evidence type="ECO:0000313" key="16">
    <source>
        <dbReference type="Proteomes" id="UP000192678"/>
    </source>
</evidence>
<dbReference type="InterPro" id="IPR036942">
    <property type="entry name" value="Beta-barrel_TonB_sf"/>
</dbReference>
<keyword evidence="3 10" id="KW-1134">Transmembrane beta strand</keyword>
<keyword evidence="8 10" id="KW-0472">Membrane</keyword>
<evidence type="ECO:0000259" key="13">
    <source>
        <dbReference type="Pfam" id="PF07660"/>
    </source>
</evidence>
<keyword evidence="5 10" id="KW-0812">Transmembrane</keyword>
<feature type="domain" description="TonB-dependent receptor-like beta-barrel" evidence="12">
    <location>
        <begin position="563"/>
        <end position="953"/>
    </location>
</feature>
<evidence type="ECO:0000256" key="2">
    <source>
        <dbReference type="ARBA" id="ARBA00022448"/>
    </source>
</evidence>
<dbReference type="PROSITE" id="PS52016">
    <property type="entry name" value="TONB_DEPENDENT_REC_3"/>
    <property type="match status" value="1"/>
</dbReference>
<dbReference type="Pfam" id="PF00593">
    <property type="entry name" value="TonB_dep_Rec_b-barrel"/>
    <property type="match status" value="1"/>
</dbReference>
<protein>
    <submittedName>
        <fullName evidence="15">TonB-linked outer membrane protein, SusC/RagA family</fullName>
    </submittedName>
</protein>
<dbReference type="NCBIfam" id="TIGR04057">
    <property type="entry name" value="SusC_RagA_signa"/>
    <property type="match status" value="1"/>
</dbReference>
<dbReference type="InterPro" id="IPR023996">
    <property type="entry name" value="TonB-dep_OMP_SusC/RagA"/>
</dbReference>
<accession>A0A1W2F5L5</accession>
<keyword evidence="6" id="KW-0408">Iron</keyword>
<evidence type="ECO:0000256" key="8">
    <source>
        <dbReference type="ARBA" id="ARBA00023136"/>
    </source>
</evidence>
<dbReference type="InterPro" id="IPR011662">
    <property type="entry name" value="Secretin/TonB_short_N"/>
</dbReference>
<dbReference type="SUPFAM" id="SSF49464">
    <property type="entry name" value="Carboxypeptidase regulatory domain-like"/>
    <property type="match status" value="1"/>
</dbReference>
<evidence type="ECO:0000256" key="9">
    <source>
        <dbReference type="ARBA" id="ARBA00023237"/>
    </source>
</evidence>
<dbReference type="Gene3D" id="2.40.170.20">
    <property type="entry name" value="TonB-dependent receptor, beta-barrel domain"/>
    <property type="match status" value="1"/>
</dbReference>
<evidence type="ECO:0000256" key="11">
    <source>
        <dbReference type="RuleBase" id="RU003357"/>
    </source>
</evidence>
<proteinExistence type="inferred from homology"/>
<dbReference type="InterPro" id="IPR037066">
    <property type="entry name" value="Plug_dom_sf"/>
</dbReference>
<evidence type="ECO:0000256" key="7">
    <source>
        <dbReference type="ARBA" id="ARBA00023077"/>
    </source>
</evidence>
<keyword evidence="4" id="KW-0410">Iron transport</keyword>
<sequence>MYDFYTKRLMQLSCCATKIQLMMNRALSRVSRTGKREWIMRVNLTTLLLITVILQVSAGSYAQKITLSEKNAPIKHVLDKIRTQSGYDFLFTTTNLKNAKPVTIQVKNADLKEVLQQVFEDQPFDYSVAKNSVVVSKKEPSFLDKLRNVISAVDVRGRVLDENGRPMPGVSVKVKDDSRRSIVSGEQGNFNISVPDNAILIFSYVGYVTQELPARQSMIVTMQLSQNKLEETVVVGYGTTKRKDLTGSVSSIKTTEIKDVPFMSVDDALVGKASGVQVIKADGSPGGAVRIRIRGGASLLGTNDPLYVIDGIPTVVSNNFMNAQSDIVNPIEAANYGEDFNNSVSGAFARGLNNLAGLNIADIESIDILKDASATAIYGSKAANGVVIITTKKGKQNSKPQLSANYYTGINTPIKEQVLNADQYKSTLKEAATNYINERKRLNLSLTTGAAVQALSIMNNPAFFGNANTDWLDLILRNGHTNNADVSVSGGGAGSRYYASLNYTQQGGTVTGSDFNRLSGKMNLDNEITSRFKVIANLNYGFTKTNITSGAYAQALNAPPTFGVYNEDGSYANLGALSADYRGYQNPVAVATTTNRAKDYTLMGSLSAEYDILKDLKFKSTFSANYSNYNQLNYTPSYVEVGGFYGRESSGGGLGSQSTSNTLSTFIENTLTWNKTFNDDHRLNVLAGTSWEKNRMDFFSATGKGYPDDDFLNNLTSAATAVSVRGGNPSGQSSLLSFYVRANYVFRDKYLLTFTGRSDASSKFSPGNQVGYFPSGAVAWRVSEENFLKDVKWINEIKLRASAGRTGTQSIDDHLWRTLYTPDSYAGLNALVPSQLGNANIKWESTTQQDLGLDFNLFDGRFGGTFGYYNKITDGALLNITPAPSSSFSSVIYNIAKIRNRGLELELHGDFVRNKRFSWNGALNISQNVSKVLNIDGGPFSNPNDRNALNLGTSIVKEGEPLGLLYGRVSAGILRTQEQVDAYKAAFPYYIYFQPLVNIGDLSYVMAEDGFWKEDIIGKAAPKFFGGYTNVFSLGRFNLTSLFTFSYGGKLMYQKDVGDFNMSSLANRGIRVLDHYSASNPNSNRPRLLLNETMMLSNENVYDASYLKLKSLTLGYNLPSALLQKLRISNMSVFATGTNLFTVTSYPGPDPEVSDDPGSVIGGGRDASTFPTVRSYTFGIRLGF</sequence>
<dbReference type="InterPro" id="IPR039426">
    <property type="entry name" value="TonB-dep_rcpt-like"/>
</dbReference>
<keyword evidence="9 10" id="KW-0998">Cell outer membrane</keyword>
<name>A0A1W2F5L5_9SPHI</name>
<comment type="subcellular location">
    <subcellularLocation>
        <location evidence="1 10">Cell outer membrane</location>
        <topology evidence="1 10">Multi-pass membrane protein</topology>
    </subcellularLocation>
</comment>
<dbReference type="SUPFAM" id="SSF56935">
    <property type="entry name" value="Porins"/>
    <property type="match status" value="1"/>
</dbReference>
<dbReference type="AlphaFoldDB" id="A0A1W2F5L5"/>
<dbReference type="Pfam" id="PF13715">
    <property type="entry name" value="CarbopepD_reg_2"/>
    <property type="match status" value="1"/>
</dbReference>
<dbReference type="Gene3D" id="2.170.130.10">
    <property type="entry name" value="TonB-dependent receptor, plug domain"/>
    <property type="match status" value="1"/>
</dbReference>
<dbReference type="Gene3D" id="2.60.40.1120">
    <property type="entry name" value="Carboxypeptidase-like, regulatory domain"/>
    <property type="match status" value="1"/>
</dbReference>
<evidence type="ECO:0000256" key="3">
    <source>
        <dbReference type="ARBA" id="ARBA00022452"/>
    </source>
</evidence>
<feature type="domain" description="TonB-dependent receptor plug" evidence="14">
    <location>
        <begin position="242"/>
        <end position="386"/>
    </location>
</feature>
<keyword evidence="16" id="KW-1185">Reference proteome</keyword>
<dbReference type="InterPro" id="IPR008969">
    <property type="entry name" value="CarboxyPept-like_regulatory"/>
</dbReference>
<evidence type="ECO:0000256" key="4">
    <source>
        <dbReference type="ARBA" id="ARBA00022496"/>
    </source>
</evidence>
<dbReference type="NCBIfam" id="TIGR04056">
    <property type="entry name" value="OMP_RagA_SusC"/>
    <property type="match status" value="1"/>
</dbReference>
<dbReference type="GO" id="GO:0006826">
    <property type="term" value="P:iron ion transport"/>
    <property type="evidence" value="ECO:0007669"/>
    <property type="project" value="UniProtKB-KW"/>
</dbReference>
<evidence type="ECO:0000259" key="14">
    <source>
        <dbReference type="Pfam" id="PF07715"/>
    </source>
</evidence>
<evidence type="ECO:0000256" key="10">
    <source>
        <dbReference type="PROSITE-ProRule" id="PRU01360"/>
    </source>
</evidence>
<organism evidence="15 16">
    <name type="scientific">Pedobacter nyackensis</name>
    <dbReference type="NCBI Taxonomy" id="475255"/>
    <lineage>
        <taxon>Bacteria</taxon>
        <taxon>Pseudomonadati</taxon>
        <taxon>Bacteroidota</taxon>
        <taxon>Sphingobacteriia</taxon>
        <taxon>Sphingobacteriales</taxon>
        <taxon>Sphingobacteriaceae</taxon>
        <taxon>Pedobacter</taxon>
    </lineage>
</organism>
<keyword evidence="2 10" id="KW-0813">Transport</keyword>
<feature type="domain" description="Secretin/TonB short N-terminal" evidence="13">
    <location>
        <begin position="87"/>
        <end position="138"/>
    </location>
</feature>
<reference evidence="15 16" key="1">
    <citation type="submission" date="2017-04" db="EMBL/GenBank/DDBJ databases">
        <authorList>
            <person name="Afonso C.L."/>
            <person name="Miller P.J."/>
            <person name="Scott M.A."/>
            <person name="Spackman E."/>
            <person name="Goraichik I."/>
            <person name="Dimitrov K.M."/>
            <person name="Suarez D.L."/>
            <person name="Swayne D.E."/>
        </authorList>
    </citation>
    <scope>NUCLEOTIDE SEQUENCE [LARGE SCALE GENOMIC DNA]</scope>
    <source>
        <strain evidence="15 16">DSM 19625</strain>
    </source>
</reference>
<dbReference type="STRING" id="475255.SAMN04488101_12220"/>
<dbReference type="Pfam" id="PF07715">
    <property type="entry name" value="Plug"/>
    <property type="match status" value="1"/>
</dbReference>
<dbReference type="RefSeq" id="WP_235005430.1">
    <property type="nucleotide sequence ID" value="NZ_FWYB01000022.1"/>
</dbReference>
<evidence type="ECO:0000256" key="1">
    <source>
        <dbReference type="ARBA" id="ARBA00004571"/>
    </source>
</evidence>
<comment type="similarity">
    <text evidence="10 11">Belongs to the TonB-dependent receptor family.</text>
</comment>
<keyword evidence="4" id="KW-0406">Ion transport</keyword>
<dbReference type="Pfam" id="PF07660">
    <property type="entry name" value="STN"/>
    <property type="match status" value="1"/>
</dbReference>
<evidence type="ECO:0000256" key="5">
    <source>
        <dbReference type="ARBA" id="ARBA00022692"/>
    </source>
</evidence>
<dbReference type="InterPro" id="IPR000531">
    <property type="entry name" value="Beta-barrel_TonB"/>
</dbReference>
<keyword evidence="7 11" id="KW-0798">TonB box</keyword>
<dbReference type="InterPro" id="IPR023997">
    <property type="entry name" value="TonB-dep_OMP_SusC/RagA_CS"/>
</dbReference>